<feature type="domain" description="Rho-GAP" evidence="6">
    <location>
        <begin position="560"/>
        <end position="741"/>
    </location>
</feature>
<evidence type="ECO:0000313" key="7">
    <source>
        <dbReference type="Ensembl" id="ENSPNAP00000050889.1"/>
    </source>
</evidence>
<dbReference type="InterPro" id="IPR011993">
    <property type="entry name" value="PH-like_dom_sf"/>
</dbReference>
<organism evidence="7 8">
    <name type="scientific">Pygocentrus nattereri</name>
    <name type="common">Red-bellied piranha</name>
    <dbReference type="NCBI Taxonomy" id="42514"/>
    <lineage>
        <taxon>Eukaryota</taxon>
        <taxon>Metazoa</taxon>
        <taxon>Chordata</taxon>
        <taxon>Craniata</taxon>
        <taxon>Vertebrata</taxon>
        <taxon>Euteleostomi</taxon>
        <taxon>Actinopterygii</taxon>
        <taxon>Neopterygii</taxon>
        <taxon>Teleostei</taxon>
        <taxon>Ostariophysi</taxon>
        <taxon>Characiformes</taxon>
        <taxon>Characoidei</taxon>
        <taxon>Pygocentrus</taxon>
    </lineage>
</organism>
<dbReference type="InterPro" id="IPR000198">
    <property type="entry name" value="RhoGAP_dom"/>
</dbReference>
<evidence type="ECO:0008006" key="9">
    <source>
        <dbReference type="Google" id="ProtNLM"/>
    </source>
</evidence>
<dbReference type="InterPro" id="IPR037278">
    <property type="entry name" value="ARFGAP/RecO"/>
</dbReference>
<dbReference type="Gene3D" id="1.10.555.10">
    <property type="entry name" value="Rho GTPase activation protein"/>
    <property type="match status" value="1"/>
</dbReference>
<evidence type="ECO:0000259" key="5">
    <source>
        <dbReference type="PROSITE" id="PS50200"/>
    </source>
</evidence>
<dbReference type="InterPro" id="IPR001849">
    <property type="entry name" value="PH_domain"/>
</dbReference>
<dbReference type="GeneTree" id="ENSGT00940000157424"/>
<dbReference type="Pfam" id="PF00620">
    <property type="entry name" value="RhoGAP"/>
    <property type="match status" value="1"/>
</dbReference>
<dbReference type="SMART" id="SM00233">
    <property type="entry name" value="PH"/>
    <property type="match status" value="3"/>
</dbReference>
<dbReference type="Pfam" id="PF00788">
    <property type="entry name" value="RA"/>
    <property type="match status" value="1"/>
</dbReference>
<feature type="domain" description="Arf-GAP" evidence="4">
    <location>
        <begin position="159"/>
        <end position="282"/>
    </location>
</feature>
<feature type="domain" description="Ras-associating" evidence="5">
    <location>
        <begin position="799"/>
        <end position="862"/>
    </location>
</feature>
<dbReference type="Proteomes" id="UP001501920">
    <property type="component" value="Chromosome 23"/>
</dbReference>
<dbReference type="InterPro" id="IPR052227">
    <property type="entry name" value="Arf-Rho-GAP_ANK-PH_domain"/>
</dbReference>
<feature type="domain" description="PH" evidence="3">
    <location>
        <begin position="1"/>
        <end position="49"/>
    </location>
</feature>
<dbReference type="PANTHER" id="PTHR45899:SF3">
    <property type="entry name" value="ARF-GAP WITH RHO-GAP DOMAIN, ANK REPEAT AND PH DOMAIN-CONTAINING PROTEIN 1"/>
    <property type="match status" value="1"/>
</dbReference>
<feature type="domain" description="PH" evidence="3">
    <location>
        <begin position="354"/>
        <end position="461"/>
    </location>
</feature>
<keyword evidence="8" id="KW-1185">Reference proteome</keyword>
<dbReference type="AlphaFoldDB" id="A0AAR2JL14"/>
<dbReference type="PRINTS" id="PR00405">
    <property type="entry name" value="REVINTRACTNG"/>
</dbReference>
<name>A0AAR2JL14_PYGNA</name>
<dbReference type="SMART" id="SM00324">
    <property type="entry name" value="RhoGAP"/>
    <property type="match status" value="1"/>
</dbReference>
<dbReference type="Gene3D" id="2.30.29.30">
    <property type="entry name" value="Pleckstrin-homology domain (PH domain)/Phosphotyrosine-binding domain (PTB)"/>
    <property type="match status" value="4"/>
</dbReference>
<dbReference type="InterPro" id="IPR038508">
    <property type="entry name" value="ArfGAP_dom_sf"/>
</dbReference>
<dbReference type="Ensembl" id="ENSPNAT00000050916.1">
    <property type="protein sequence ID" value="ENSPNAP00000050889.1"/>
    <property type="gene ID" value="ENSPNAG00000035221.1"/>
</dbReference>
<dbReference type="GO" id="GO:0008360">
    <property type="term" value="P:regulation of cell shape"/>
    <property type="evidence" value="ECO:0007669"/>
    <property type="project" value="TreeGrafter"/>
</dbReference>
<dbReference type="GO" id="GO:0008270">
    <property type="term" value="F:zinc ion binding"/>
    <property type="evidence" value="ECO:0007669"/>
    <property type="project" value="UniProtKB-KW"/>
</dbReference>
<dbReference type="Gene3D" id="1.10.220.150">
    <property type="entry name" value="Arf GTPase activating protein"/>
    <property type="match status" value="1"/>
</dbReference>
<dbReference type="SUPFAM" id="SSF57863">
    <property type="entry name" value="ArfGap/RecO-like zinc finger"/>
    <property type="match status" value="1"/>
</dbReference>
<sequence>MVSVWCINTVQSVGDQRFELITQSRTFLFRAETNEQRADWVVCVQKVLDSRQQNGGRSVFSKRSVVSNEGFLDMMSPRIKVYTVIKDHRVYLFKNRQEYLSGVGITDIDLRKASLKESSRSFSIITPYRTFSFLVEGEAERRRWCVCLSQCVSCTVPTVRVCDRVWSVESNRVCADCSTEGTGWASINLCVLLCEQCADAHRCLGPSVSKVVSLNGQLWTEELLKVFLLLGNSKVNEFWAANVPDAEGLSVNSSSSKRLKFITYKYLHGTYRKQHHLTGQQEALNNALCAAVQSDDLMESLSLLFSGADVNCSSGIPQFPSPLALAKHSRQTEQVELLQHHLRSDVVVSEVTSARSQSGYLFKVASSNRPITEHKARADFSQRWCSLSTGVFSYYKTEQMTSRCGSIRTSGIICLSFNSPGSHGYEHTFQLYTDEGRVYLFGSDDISTIKEWTRAITMAVLPPALSSVCGLCDRLGRLHCAEGNSGVGWFCLSGYKLQVLLRDNVQNIDLRKLHTLSVCDGAGGVMLGWRGGCVHVCSDHRPHFPGWLSSLQRAAGSGTETLSQQQLTESGTPISIQRCIDHITRHGLMSVGIYRKSGANSRVSVLMDSFLRDARSVCVSEEFEVDDVANTLKRFLRAVRHGVFNGAENTHRWLSATDLTDRRAKISQYQTLLSSLPDVNRETLKVLLNHLYCVQNLCEVNQMTTRNLGIVFGPTLFQTDGSDPRTSTVVEEMIQNYCAIFNVSEVELQKQLDATSLILHKLSEQQASVKQPSHTICAVYLERKDEGADLLVQVGVSVTAAELVLEVLQMRGIEPPAGETWSCWEIQEKDDLERELHYQEKVLPVYFSLSPESHLLVRKSNYSVDIKQYLSDKVEVCKAGALQVCEVKGDKNRNFNSRHCELNNATFRLYRDMQGSQVEREWTVQELKLFHGYRRKLRPLTPWGLTLFSDQQQWYVCCENEDELIAWMATFLSLKHGGNLWME</sequence>
<dbReference type="InterPro" id="IPR001164">
    <property type="entry name" value="ArfGAP_dom"/>
</dbReference>
<dbReference type="GO" id="GO:0005096">
    <property type="term" value="F:GTPase activator activity"/>
    <property type="evidence" value="ECO:0007669"/>
    <property type="project" value="UniProtKB-KW"/>
</dbReference>
<evidence type="ECO:0000256" key="1">
    <source>
        <dbReference type="ARBA" id="ARBA00022468"/>
    </source>
</evidence>
<evidence type="ECO:0000313" key="8">
    <source>
        <dbReference type="Proteomes" id="UP001501920"/>
    </source>
</evidence>
<reference evidence="7" key="2">
    <citation type="submission" date="2025-08" db="UniProtKB">
        <authorList>
            <consortium name="Ensembl"/>
        </authorList>
    </citation>
    <scope>IDENTIFICATION</scope>
</reference>
<dbReference type="SUPFAM" id="SSF50729">
    <property type="entry name" value="PH domain-like"/>
    <property type="match status" value="4"/>
</dbReference>
<evidence type="ECO:0000256" key="2">
    <source>
        <dbReference type="PROSITE-ProRule" id="PRU00288"/>
    </source>
</evidence>
<dbReference type="InterPro" id="IPR008936">
    <property type="entry name" value="Rho_GTPase_activation_prot"/>
</dbReference>
<dbReference type="GO" id="GO:0007165">
    <property type="term" value="P:signal transduction"/>
    <property type="evidence" value="ECO:0007669"/>
    <property type="project" value="InterPro"/>
</dbReference>
<proteinExistence type="predicted"/>
<dbReference type="SUPFAM" id="SSF48350">
    <property type="entry name" value="GTPase activation domain, GAP"/>
    <property type="match status" value="1"/>
</dbReference>
<evidence type="ECO:0000259" key="4">
    <source>
        <dbReference type="PROSITE" id="PS50115"/>
    </source>
</evidence>
<accession>A0AAR2JL14</accession>
<reference evidence="7" key="3">
    <citation type="submission" date="2025-09" db="UniProtKB">
        <authorList>
            <consortium name="Ensembl"/>
        </authorList>
    </citation>
    <scope>IDENTIFICATION</scope>
</reference>
<protein>
    <recommendedName>
        <fullName evidence="9">ArfGAP with RhoGAP domain, ankyrin repeat and PH domain 1</fullName>
    </recommendedName>
</protein>
<keyword evidence="2" id="KW-0479">Metal-binding</keyword>
<dbReference type="PANTHER" id="PTHR45899">
    <property type="entry name" value="RHO GTPASE ACTIVATING PROTEIN AT 15B, ISOFORM C"/>
    <property type="match status" value="1"/>
</dbReference>
<evidence type="ECO:0000259" key="3">
    <source>
        <dbReference type="PROSITE" id="PS50003"/>
    </source>
</evidence>
<dbReference type="PROSITE" id="PS50115">
    <property type="entry name" value="ARFGAP"/>
    <property type="match status" value="1"/>
</dbReference>
<dbReference type="Pfam" id="PF01412">
    <property type="entry name" value="ArfGap"/>
    <property type="match status" value="1"/>
</dbReference>
<dbReference type="Pfam" id="PF00169">
    <property type="entry name" value="PH"/>
    <property type="match status" value="1"/>
</dbReference>
<dbReference type="GO" id="GO:0005547">
    <property type="term" value="F:phosphatidylinositol-3,4,5-trisphosphate binding"/>
    <property type="evidence" value="ECO:0007669"/>
    <property type="project" value="TreeGrafter"/>
</dbReference>
<dbReference type="PROSITE" id="PS50003">
    <property type="entry name" value="PH_DOMAIN"/>
    <property type="match status" value="3"/>
</dbReference>
<reference evidence="7 8" key="1">
    <citation type="submission" date="2020-10" db="EMBL/GenBank/DDBJ databases">
        <title>Pygocentrus nattereri (red-bellied piranha) genome, fPygNat1, primary haplotype.</title>
        <authorList>
            <person name="Myers G."/>
            <person name="Meyer A."/>
            <person name="Karagic N."/>
            <person name="Pippel M."/>
            <person name="Winkler S."/>
            <person name="Tracey A."/>
            <person name="Wood J."/>
            <person name="Formenti G."/>
            <person name="Howe K."/>
            <person name="Fedrigo O."/>
            <person name="Jarvis E.D."/>
        </authorList>
    </citation>
    <scope>NUCLEOTIDE SEQUENCE [LARGE SCALE GENOMIC DNA]</scope>
</reference>
<keyword evidence="1" id="KW-0343">GTPase activation</keyword>
<dbReference type="GO" id="GO:0005737">
    <property type="term" value="C:cytoplasm"/>
    <property type="evidence" value="ECO:0007669"/>
    <property type="project" value="TreeGrafter"/>
</dbReference>
<keyword evidence="2" id="KW-0863">Zinc-finger</keyword>
<feature type="domain" description="PH" evidence="3">
    <location>
        <begin position="65"/>
        <end position="153"/>
    </location>
</feature>
<dbReference type="PROSITE" id="PS50200">
    <property type="entry name" value="RA"/>
    <property type="match status" value="1"/>
</dbReference>
<dbReference type="PROSITE" id="PS50238">
    <property type="entry name" value="RHOGAP"/>
    <property type="match status" value="1"/>
</dbReference>
<evidence type="ECO:0000259" key="6">
    <source>
        <dbReference type="PROSITE" id="PS50238"/>
    </source>
</evidence>
<dbReference type="InterPro" id="IPR000159">
    <property type="entry name" value="RA_dom"/>
</dbReference>
<keyword evidence="2" id="KW-0862">Zinc</keyword>
<dbReference type="SMART" id="SM00105">
    <property type="entry name" value="ArfGap"/>
    <property type="match status" value="1"/>
</dbReference>